<dbReference type="InterPro" id="IPR013762">
    <property type="entry name" value="Integrase-like_cat_sf"/>
</dbReference>
<dbReference type="RefSeq" id="WP_353472353.1">
    <property type="nucleotide sequence ID" value="NZ_CP123384.1"/>
</dbReference>
<dbReference type="EMBL" id="CP123384">
    <property type="protein sequence ID" value="XCC93529.1"/>
    <property type="molecule type" value="Genomic_DNA"/>
</dbReference>
<evidence type="ECO:0000256" key="4">
    <source>
        <dbReference type="ARBA" id="ARBA00023172"/>
    </source>
</evidence>
<feature type="domain" description="Core-binding (CB)" evidence="7">
    <location>
        <begin position="73"/>
        <end position="153"/>
    </location>
</feature>
<dbReference type="AlphaFoldDB" id="A0AAU8AFK7"/>
<keyword evidence="4" id="KW-0233">DNA recombination</keyword>
<dbReference type="GO" id="GO:0003677">
    <property type="term" value="F:DNA binding"/>
    <property type="evidence" value="ECO:0007669"/>
    <property type="project" value="UniProtKB-UniRule"/>
</dbReference>
<dbReference type="PROSITE" id="PS51900">
    <property type="entry name" value="CB"/>
    <property type="match status" value="1"/>
</dbReference>
<dbReference type="PANTHER" id="PTHR30629">
    <property type="entry name" value="PROPHAGE INTEGRASE"/>
    <property type="match status" value="1"/>
</dbReference>
<evidence type="ECO:0000313" key="8">
    <source>
        <dbReference type="EMBL" id="XCC93529.1"/>
    </source>
</evidence>
<dbReference type="Gene3D" id="1.10.150.130">
    <property type="match status" value="1"/>
</dbReference>
<keyword evidence="2" id="KW-0229">DNA integration</keyword>
<dbReference type="InterPro" id="IPR050808">
    <property type="entry name" value="Phage_Integrase"/>
</dbReference>
<comment type="similarity">
    <text evidence="1">Belongs to the 'phage' integrase family.</text>
</comment>
<dbReference type="InterPro" id="IPR010998">
    <property type="entry name" value="Integrase_recombinase_N"/>
</dbReference>
<dbReference type="Pfam" id="PF00589">
    <property type="entry name" value="Phage_integrase"/>
    <property type="match status" value="1"/>
</dbReference>
<evidence type="ECO:0000256" key="5">
    <source>
        <dbReference type="PROSITE-ProRule" id="PRU01248"/>
    </source>
</evidence>
<evidence type="ECO:0000256" key="1">
    <source>
        <dbReference type="ARBA" id="ARBA00008857"/>
    </source>
</evidence>
<sequence length="345" mass="39662">MKPPKPRIQRKGLIWRWERGAWQPYHRSYWTEDGKPRQKEVFLAWGGDEVELDRMYWLARSGKHATQVRPATHTWRECIVEWRSDLTIQGELAPSTKKSYRRAMDTILEKNGGKDMRDLTRKQMRAALSNLAATPRKASRYAQTISILWNYAAKELDWPLGPNPASGLAKYKPAREYEPWPDWMIAKLNTAPERVQIAAELIRGTGQRPSAAITMRRDQFAGEWMTVVDEKSDEMFPVYCPDRLRVFVDGLPKRGAHMLAKNLTEPVGYSSIEHAFRTWRKDLGERAKPFTLHGLRKLAIVELAEAGASDAEIQAVTGQSAQMVAFYRKKANRKALSKAAQKRRE</sequence>
<dbReference type="InterPro" id="IPR002104">
    <property type="entry name" value="Integrase_catalytic"/>
</dbReference>
<keyword evidence="3 5" id="KW-0238">DNA-binding</keyword>
<dbReference type="PROSITE" id="PS51898">
    <property type="entry name" value="TYR_RECOMBINASE"/>
    <property type="match status" value="1"/>
</dbReference>
<evidence type="ECO:0000256" key="2">
    <source>
        <dbReference type="ARBA" id="ARBA00022908"/>
    </source>
</evidence>
<dbReference type="Gene3D" id="1.10.443.10">
    <property type="entry name" value="Intergrase catalytic core"/>
    <property type="match status" value="1"/>
</dbReference>
<dbReference type="PANTHER" id="PTHR30629:SF2">
    <property type="entry name" value="PROPHAGE INTEGRASE INTS-RELATED"/>
    <property type="match status" value="1"/>
</dbReference>
<gene>
    <name evidence="8" type="ORF">PVT71_13750</name>
</gene>
<evidence type="ECO:0000259" key="7">
    <source>
        <dbReference type="PROSITE" id="PS51900"/>
    </source>
</evidence>
<dbReference type="SUPFAM" id="SSF56349">
    <property type="entry name" value="DNA breaking-rejoining enzymes"/>
    <property type="match status" value="1"/>
</dbReference>
<organism evidence="8">
    <name type="scientific">Alloyangia sp. H15</name>
    <dbReference type="NCBI Taxonomy" id="3029062"/>
    <lineage>
        <taxon>Bacteria</taxon>
        <taxon>Pseudomonadati</taxon>
        <taxon>Pseudomonadota</taxon>
        <taxon>Alphaproteobacteria</taxon>
        <taxon>Rhodobacterales</taxon>
        <taxon>Roseobacteraceae</taxon>
        <taxon>Alloyangia</taxon>
    </lineage>
</organism>
<dbReference type="InterPro" id="IPR044068">
    <property type="entry name" value="CB"/>
</dbReference>
<proteinExistence type="inferred from homology"/>
<dbReference type="InterPro" id="IPR011010">
    <property type="entry name" value="DNA_brk_join_enz"/>
</dbReference>
<name>A0AAU8AFK7_9RHOB</name>
<evidence type="ECO:0000256" key="3">
    <source>
        <dbReference type="ARBA" id="ARBA00023125"/>
    </source>
</evidence>
<accession>A0AAU8AFK7</accession>
<evidence type="ECO:0000259" key="6">
    <source>
        <dbReference type="PROSITE" id="PS51898"/>
    </source>
</evidence>
<dbReference type="GO" id="GO:0015074">
    <property type="term" value="P:DNA integration"/>
    <property type="evidence" value="ECO:0007669"/>
    <property type="project" value="UniProtKB-KW"/>
</dbReference>
<protein>
    <submittedName>
        <fullName evidence="8">Tyrosine-type recombinase/integrase</fullName>
    </submittedName>
</protein>
<reference evidence="8" key="1">
    <citation type="submission" date="2023-02" db="EMBL/GenBank/DDBJ databases">
        <title>Description and genomic characterization of Salipiger bruguierae sp. nov., isolated from the sediment of mangrove plant Bruguiera sexangula.</title>
        <authorList>
            <person name="Long M."/>
        </authorList>
    </citation>
    <scope>NUCLEOTIDE SEQUENCE</scope>
    <source>
        <strain evidence="8">H15</strain>
    </source>
</reference>
<dbReference type="GO" id="GO:0006310">
    <property type="term" value="P:DNA recombination"/>
    <property type="evidence" value="ECO:0007669"/>
    <property type="project" value="UniProtKB-KW"/>
</dbReference>
<feature type="domain" description="Tyr recombinase" evidence="6">
    <location>
        <begin position="175"/>
        <end position="341"/>
    </location>
</feature>